<dbReference type="InterPro" id="IPR027417">
    <property type="entry name" value="P-loop_NTPase"/>
</dbReference>
<dbReference type="SUPFAM" id="SSF50494">
    <property type="entry name" value="Trypsin-like serine proteases"/>
    <property type="match status" value="1"/>
</dbReference>
<feature type="domain" description="Novel STAND NTPase 1" evidence="2">
    <location>
        <begin position="265"/>
        <end position="641"/>
    </location>
</feature>
<dbReference type="Pfam" id="PF13365">
    <property type="entry name" value="Trypsin_2"/>
    <property type="match status" value="1"/>
</dbReference>
<sequence length="820" mass="88479">MSDIRSSIVRVWDANGRVVGAGFLVGARHVITCEHVALRAATGRAGGPPRPGSGPSARPAPASAAPASAAPAPADPSPTEPVATGPVATGPVPADPIRTDPVPTAPVQIDFPFLDVPGPPLRARLRRLGSARLRGLDVMGLVLEEDPPAGAVPARLSMAESPWGRRFRTAGFPTGRDHGEYATGRVRDLVDGDWLQIEAEHRTGARVRQGYSGSPLWNDDLGAATGMVVAADREDRDRIAYAIPAALLVEAWSEVLQARSVPPCPYRGLSAFDEGSAAHFHGREDIVHRLVRRAEEFPVTALVSPSGTGKSSVLAAGVLPAVRANGSWLPLRMRPGRDPIASLSFAVANAMEAHPDAARWTKTPSEVVAALREQSFADLAHQLLQQSGRRRLLLVVDQFEELLTLCRDAAVRDGFIEIVAEAARRGGGAHRPVTVLLALRADREQEAVGRSKALGLLLGSNAVRLDPLNDEALRQALERPAAAHAVAFEPGLVDRILTDLRGRGGALPLLEFLLLLLWEQQEDRTLTWSAYHRLGGVGGALTRYADTMYDHLTGQEARSARRVLLQLVGLAEGSADTRRPLLEREVRPGDWALVQRLADERLLCLDRNEKGEEVAELVHESLAWNWDRLHLWITDADRRLKESDRRADRIGRRFSIGAGAANLLPPPMDAIMVGATFARMGQQMAKAYDVEISWQVLRTAGIAMAEGIAAVAGAMWGGTALLKAVPTMSVWVALLIQPPLVAAIAYSVATTWKYYFHVVCAGGRGPDNAELREFVTIALRGRLHQARTKSPSSTAKWRSAPGPARTPRPDESPRPEDPET</sequence>
<organism evidence="3 4">
    <name type="scientific">Streptomyces phaeofaciens</name>
    <dbReference type="NCBI Taxonomy" id="68254"/>
    <lineage>
        <taxon>Bacteria</taxon>
        <taxon>Bacillati</taxon>
        <taxon>Actinomycetota</taxon>
        <taxon>Actinomycetes</taxon>
        <taxon>Kitasatosporales</taxon>
        <taxon>Streptomycetaceae</taxon>
        <taxon>Streptomyces</taxon>
    </lineage>
</organism>
<protein>
    <recommendedName>
        <fullName evidence="2">Novel STAND NTPase 1 domain-containing protein</fullName>
    </recommendedName>
</protein>
<dbReference type="EMBL" id="BMSA01000001">
    <property type="protein sequence ID" value="GGT32550.1"/>
    <property type="molecule type" value="Genomic_DNA"/>
</dbReference>
<dbReference type="RefSeq" id="WP_189707094.1">
    <property type="nucleotide sequence ID" value="NZ_BMSA01000001.1"/>
</dbReference>
<evidence type="ECO:0000259" key="2">
    <source>
        <dbReference type="Pfam" id="PF20703"/>
    </source>
</evidence>
<evidence type="ECO:0000256" key="1">
    <source>
        <dbReference type="SAM" id="MobiDB-lite"/>
    </source>
</evidence>
<reference evidence="3" key="2">
    <citation type="submission" date="2020-09" db="EMBL/GenBank/DDBJ databases">
        <authorList>
            <person name="Sun Q."/>
            <person name="Ohkuma M."/>
        </authorList>
    </citation>
    <scope>NUCLEOTIDE SEQUENCE</scope>
    <source>
        <strain evidence="3">JCM 4125</strain>
    </source>
</reference>
<comment type="caution">
    <text evidence="3">The sequence shown here is derived from an EMBL/GenBank/DDBJ whole genome shotgun (WGS) entry which is preliminary data.</text>
</comment>
<feature type="region of interest" description="Disordered" evidence="1">
    <location>
        <begin position="785"/>
        <end position="820"/>
    </location>
</feature>
<keyword evidence="4" id="KW-1185">Reference proteome</keyword>
<name>A0A918H3K0_9ACTN</name>
<evidence type="ECO:0000313" key="3">
    <source>
        <dbReference type="EMBL" id="GGT32550.1"/>
    </source>
</evidence>
<feature type="region of interest" description="Disordered" evidence="1">
    <location>
        <begin position="42"/>
        <end position="96"/>
    </location>
</feature>
<feature type="compositionally biased region" description="Basic and acidic residues" evidence="1">
    <location>
        <begin position="807"/>
        <end position="820"/>
    </location>
</feature>
<dbReference type="Proteomes" id="UP000646776">
    <property type="component" value="Unassembled WGS sequence"/>
</dbReference>
<dbReference type="SUPFAM" id="SSF52540">
    <property type="entry name" value="P-loop containing nucleoside triphosphate hydrolases"/>
    <property type="match status" value="1"/>
</dbReference>
<accession>A0A918H3K0</accession>
<dbReference type="Pfam" id="PF20703">
    <property type="entry name" value="nSTAND1"/>
    <property type="match status" value="1"/>
</dbReference>
<dbReference type="AlphaFoldDB" id="A0A918H3K0"/>
<evidence type="ECO:0000313" key="4">
    <source>
        <dbReference type="Proteomes" id="UP000646776"/>
    </source>
</evidence>
<gene>
    <name evidence="3" type="ORF">GCM10010226_05960</name>
</gene>
<proteinExistence type="predicted"/>
<dbReference type="InterPro" id="IPR009003">
    <property type="entry name" value="Peptidase_S1_PA"/>
</dbReference>
<reference evidence="3" key="1">
    <citation type="journal article" date="2014" name="Int. J. Syst. Evol. Microbiol.">
        <title>Complete genome sequence of Corynebacterium casei LMG S-19264T (=DSM 44701T), isolated from a smear-ripened cheese.</title>
        <authorList>
            <consortium name="US DOE Joint Genome Institute (JGI-PGF)"/>
            <person name="Walter F."/>
            <person name="Albersmeier A."/>
            <person name="Kalinowski J."/>
            <person name="Ruckert C."/>
        </authorList>
    </citation>
    <scope>NUCLEOTIDE SEQUENCE</scope>
    <source>
        <strain evidence="3">JCM 4125</strain>
    </source>
</reference>
<dbReference type="InterPro" id="IPR049052">
    <property type="entry name" value="nSTAND1"/>
</dbReference>
<feature type="compositionally biased region" description="Low complexity" evidence="1">
    <location>
        <begin position="53"/>
        <end position="72"/>
    </location>
</feature>